<sequence length="207" mass="21682">MPSNETIYDTCRVLGTITAGIFTGLAASAPLYTLPSLLNRTPYDRARPASDLEKFEDVNKAAASSLNLAGISGAAFLVAAYAAPKEVAYNTKFLGKGASEIGARFPSDRLFSRLTTSRGLLLYAGAGLILLIPFSTLVVGPVAKSTINMRSKFQAEQIAGTAAGVPNRGQDEFNKQLKKWSVATEVVALLGLVATVSGTLQLVGVGL</sequence>
<evidence type="ECO:0000313" key="2">
    <source>
        <dbReference type="EMBL" id="CEL58207.1"/>
    </source>
</evidence>
<protein>
    <submittedName>
        <fullName evidence="2">Uncharacterized protein</fullName>
    </submittedName>
</protein>
<keyword evidence="1" id="KW-1133">Transmembrane helix</keyword>
<evidence type="ECO:0000313" key="3">
    <source>
        <dbReference type="Proteomes" id="UP000059188"/>
    </source>
</evidence>
<feature type="transmembrane region" description="Helical" evidence="1">
    <location>
        <begin position="182"/>
        <end position="203"/>
    </location>
</feature>
<reference evidence="2 3" key="1">
    <citation type="submission" date="2014-11" db="EMBL/GenBank/DDBJ databases">
        <authorList>
            <person name="Wibberg Daniel"/>
        </authorList>
    </citation>
    <scope>NUCLEOTIDE SEQUENCE [LARGE SCALE GENOMIC DNA]</scope>
    <source>
        <strain evidence="2">Rhizoctonia solani AG1-IB 7/3/14</strain>
    </source>
</reference>
<evidence type="ECO:0000256" key="1">
    <source>
        <dbReference type="SAM" id="Phobius"/>
    </source>
</evidence>
<organism evidence="2 3">
    <name type="scientific">Thanatephorus cucumeris (strain AG1-IB / isolate 7/3/14)</name>
    <name type="common">Lettuce bottom rot fungus</name>
    <name type="synonym">Rhizoctonia solani</name>
    <dbReference type="NCBI Taxonomy" id="1108050"/>
    <lineage>
        <taxon>Eukaryota</taxon>
        <taxon>Fungi</taxon>
        <taxon>Dikarya</taxon>
        <taxon>Basidiomycota</taxon>
        <taxon>Agaricomycotina</taxon>
        <taxon>Agaricomycetes</taxon>
        <taxon>Cantharellales</taxon>
        <taxon>Ceratobasidiaceae</taxon>
        <taxon>Rhizoctonia</taxon>
        <taxon>Rhizoctonia solani AG-1</taxon>
    </lineage>
</organism>
<keyword evidence="1" id="KW-0812">Transmembrane</keyword>
<keyword evidence="1" id="KW-0472">Membrane</keyword>
<gene>
    <name evidence="2" type="ORF">RSOLAG1IB_02952</name>
</gene>
<keyword evidence="3" id="KW-1185">Reference proteome</keyword>
<feature type="transmembrane region" description="Helical" evidence="1">
    <location>
        <begin position="120"/>
        <end position="143"/>
    </location>
</feature>
<dbReference type="Proteomes" id="UP000059188">
    <property type="component" value="Unassembled WGS sequence"/>
</dbReference>
<accession>A0A0B7FPX6</accession>
<proteinExistence type="predicted"/>
<dbReference type="AlphaFoldDB" id="A0A0B7FPX6"/>
<name>A0A0B7FPX6_THACB</name>
<dbReference type="EMBL" id="LN679102">
    <property type="protein sequence ID" value="CEL58207.1"/>
    <property type="molecule type" value="Genomic_DNA"/>
</dbReference>
<feature type="transmembrane region" description="Helical" evidence="1">
    <location>
        <begin position="12"/>
        <end position="32"/>
    </location>
</feature>
<dbReference type="OrthoDB" id="3187738at2759"/>